<dbReference type="AlphaFoldDB" id="A0A0A7EC77"/>
<evidence type="ECO:0008006" key="3">
    <source>
        <dbReference type="Google" id="ProtNLM"/>
    </source>
</evidence>
<evidence type="ECO:0000313" key="2">
    <source>
        <dbReference type="Proteomes" id="UP000030341"/>
    </source>
</evidence>
<dbReference type="Proteomes" id="UP000030341">
    <property type="component" value="Chromosome 1"/>
</dbReference>
<protein>
    <recommendedName>
        <fullName evidence="3">Ribosome recycling factor</fullName>
    </recommendedName>
</protein>
<sequence>MVSNQLSFRIKILDADIFSASILPKVIKTMLDIQLNSFVRRIEKANELKAQIKSSGAKLSRKGRSRHWRIQGTWPQFQSIIDQIQLTEEPSWQWVIETLKSHQPKPHIEDLVEIVKTNPNITQQQLISQTDCTLVEARKAFDVVEWEE</sequence>
<evidence type="ECO:0000313" key="1">
    <source>
        <dbReference type="EMBL" id="AIY64270.1"/>
    </source>
</evidence>
<keyword evidence="2" id="KW-1185">Reference proteome</keyword>
<organism evidence="1 2">
    <name type="scientific">Pseudoalteromonas piratica</name>
    <dbReference type="NCBI Taxonomy" id="1348114"/>
    <lineage>
        <taxon>Bacteria</taxon>
        <taxon>Pseudomonadati</taxon>
        <taxon>Pseudomonadota</taxon>
        <taxon>Gammaproteobacteria</taxon>
        <taxon>Alteromonadales</taxon>
        <taxon>Pseudoalteromonadaceae</taxon>
        <taxon>Pseudoalteromonas</taxon>
    </lineage>
</organism>
<dbReference type="eggNOG" id="ENOG50338WA">
    <property type="taxonomic scope" value="Bacteria"/>
</dbReference>
<dbReference type="STRING" id="1348114.OM33_03200"/>
<dbReference type="HOGENOM" id="CLU_147383_0_0_6"/>
<dbReference type="Pfam" id="PF12614">
    <property type="entry name" value="RRF_GI"/>
    <property type="match status" value="1"/>
</dbReference>
<name>A0A0A7EC77_9GAMM</name>
<gene>
    <name evidence="1" type="ORF">OM33_03200</name>
</gene>
<proteinExistence type="predicted"/>
<dbReference type="KEGG" id="pseo:OM33_03200"/>
<accession>A0A0A7EC77</accession>
<dbReference type="InterPro" id="IPR022253">
    <property type="entry name" value="Ribosome_recyc_fac_bac"/>
</dbReference>
<dbReference type="EMBL" id="CP009888">
    <property type="protein sequence ID" value="AIY64270.1"/>
    <property type="molecule type" value="Genomic_DNA"/>
</dbReference>
<reference evidence="1 2" key="1">
    <citation type="submission" date="2014-11" db="EMBL/GenBank/DDBJ databases">
        <title>Complete Genome Sequence of Pseudoalteromonas sp. Strain OCN003 Isolated from Kaneohe Bay, Oahu, Hawaii.</title>
        <authorList>
            <person name="Beurmann S."/>
            <person name="Videau P."/>
            <person name="Ushijima B."/>
            <person name="Smith A.M."/>
            <person name="Aeby G.S."/>
            <person name="Callahan S.M."/>
            <person name="Belcaid M."/>
        </authorList>
    </citation>
    <scope>NUCLEOTIDE SEQUENCE [LARGE SCALE GENOMIC DNA]</scope>
    <source>
        <strain evidence="1 2">OCN003</strain>
    </source>
</reference>